<proteinExistence type="inferred from homology"/>
<dbReference type="Gene3D" id="3.90.1150.180">
    <property type="match status" value="1"/>
</dbReference>
<dbReference type="PANTHER" id="PTHR32328">
    <property type="entry name" value="L-SERYL-TRNA(SEC) SELENIUM TRANSFERASE"/>
    <property type="match status" value="1"/>
</dbReference>
<name>A0A1J5RG56_9ZZZZ</name>
<keyword evidence="2" id="KW-0963">Cytoplasm</keyword>
<accession>A0A1J5RG56</accession>
<dbReference type="Pfam" id="PF12390">
    <property type="entry name" value="Se-cys_synth_N"/>
    <property type="match status" value="1"/>
</dbReference>
<evidence type="ECO:0000313" key="8">
    <source>
        <dbReference type="EMBL" id="OIQ94753.1"/>
    </source>
</evidence>
<organism evidence="8">
    <name type="scientific">mine drainage metagenome</name>
    <dbReference type="NCBI Taxonomy" id="410659"/>
    <lineage>
        <taxon>unclassified sequences</taxon>
        <taxon>metagenomes</taxon>
        <taxon>ecological metagenomes</taxon>
    </lineage>
</organism>
<evidence type="ECO:0000256" key="6">
    <source>
        <dbReference type="ARBA" id="ARBA00023266"/>
    </source>
</evidence>
<dbReference type="InterPro" id="IPR015421">
    <property type="entry name" value="PyrdxlP-dep_Trfase_major"/>
</dbReference>
<sequence>MIPSLDRLLKLDIVDDLIASYGRSQVTEVARTVLSEFRAQHFENPAAKPGFDPAVFVADCRARLEHQLAPSLRAVFNLTGTVLHTNLGRAALPLEAVQAVVLAMTRAVNLEYRLDDGRRGERDHHVERWLTRLTGAEAALVVNNNAAAVYLMLNTLALRKEVAVSRGELIEIGGSFRIPDIMARAGCKLREVGTTNRTHLKDYLGAICARSAALMKVHTSNYTIQGFTSTVREDALAELAHRHGLALIVDLGSGTLVDLEDYGLPHELTPREVLARGADLVSFSGDKLLGGPQAGLIVGRADLIERIRANPMKRALRVDKMTLAALEAVLKLYANPGRLCSSLPALKSLTRPLADIKAQAERLLPALSAALGTRARAVVLECNSQIGSGSLPLDLLASAGIGLSADSRRKKAIAAEFASAFRALPTPVIGRVNDGAFIMDFRCLDDEAGFVGQLGDLAFDPAAA</sequence>
<keyword evidence="6" id="KW-0711">Selenium</keyword>
<dbReference type="PANTHER" id="PTHR32328:SF0">
    <property type="entry name" value="L-SERYL-TRNA(SEC) SELENIUM TRANSFERASE"/>
    <property type="match status" value="1"/>
</dbReference>
<evidence type="ECO:0000256" key="1">
    <source>
        <dbReference type="ARBA" id="ARBA00001933"/>
    </source>
</evidence>
<evidence type="ECO:0000259" key="7">
    <source>
        <dbReference type="Pfam" id="PF12390"/>
    </source>
</evidence>
<dbReference type="EC" id="2.9.1.1" evidence="8"/>
<dbReference type="GO" id="GO:0004125">
    <property type="term" value="F:L-seryl-tRNA(Sec) selenium transferase activity"/>
    <property type="evidence" value="ECO:0007669"/>
    <property type="project" value="UniProtKB-EC"/>
</dbReference>
<evidence type="ECO:0000256" key="5">
    <source>
        <dbReference type="ARBA" id="ARBA00022917"/>
    </source>
</evidence>
<keyword evidence="5" id="KW-0648">Protein biosynthesis</keyword>
<comment type="cofactor">
    <cofactor evidence="1">
        <name>pyridoxal 5'-phosphate</name>
        <dbReference type="ChEBI" id="CHEBI:597326"/>
    </cofactor>
</comment>
<evidence type="ECO:0000256" key="3">
    <source>
        <dbReference type="ARBA" id="ARBA00022679"/>
    </source>
</evidence>
<evidence type="ECO:0000256" key="2">
    <source>
        <dbReference type="ARBA" id="ARBA00022490"/>
    </source>
</evidence>
<reference evidence="8" key="1">
    <citation type="submission" date="2016-10" db="EMBL/GenBank/DDBJ databases">
        <title>Sequence of Gallionella enrichment culture.</title>
        <authorList>
            <person name="Poehlein A."/>
            <person name="Muehling M."/>
            <person name="Daniel R."/>
        </authorList>
    </citation>
    <scope>NUCLEOTIDE SEQUENCE</scope>
</reference>
<dbReference type="GO" id="GO:0005737">
    <property type="term" value="C:cytoplasm"/>
    <property type="evidence" value="ECO:0007669"/>
    <property type="project" value="InterPro"/>
</dbReference>
<dbReference type="HAMAP" id="MF_00423">
    <property type="entry name" value="SelA"/>
    <property type="match status" value="1"/>
</dbReference>
<dbReference type="NCBIfam" id="TIGR00474">
    <property type="entry name" value="selA"/>
    <property type="match status" value="1"/>
</dbReference>
<comment type="caution">
    <text evidence="8">The sequence shown here is derived from an EMBL/GenBank/DDBJ whole genome shotgun (WGS) entry which is preliminary data.</text>
</comment>
<dbReference type="InterPro" id="IPR025862">
    <property type="entry name" value="SelA_trans_N_dom"/>
</dbReference>
<keyword evidence="4" id="KW-0663">Pyridoxal phosphate</keyword>
<dbReference type="EMBL" id="MLJW01000180">
    <property type="protein sequence ID" value="OIQ94753.1"/>
    <property type="molecule type" value="Genomic_DNA"/>
</dbReference>
<dbReference type="InterPro" id="IPR015424">
    <property type="entry name" value="PyrdxlP-dep_Trfase"/>
</dbReference>
<dbReference type="InterPro" id="IPR018319">
    <property type="entry name" value="SelA-like"/>
</dbReference>
<gene>
    <name evidence="8" type="primary">selA_1</name>
    <name evidence="8" type="ORF">GALL_233070</name>
</gene>
<dbReference type="GO" id="GO:0001514">
    <property type="term" value="P:selenocysteine incorporation"/>
    <property type="evidence" value="ECO:0007669"/>
    <property type="project" value="InterPro"/>
</dbReference>
<dbReference type="InterPro" id="IPR004534">
    <property type="entry name" value="SelA_trans"/>
</dbReference>
<protein>
    <submittedName>
        <fullName evidence="8">L-seryl-tRNA(Sec) selenium transferase</fullName>
        <ecNumber evidence="8">2.9.1.1</ecNumber>
    </submittedName>
</protein>
<keyword evidence="3 8" id="KW-0808">Transferase</keyword>
<evidence type="ECO:0000256" key="4">
    <source>
        <dbReference type="ARBA" id="ARBA00022898"/>
    </source>
</evidence>
<dbReference type="SUPFAM" id="SSF53383">
    <property type="entry name" value="PLP-dependent transferases"/>
    <property type="match status" value="1"/>
</dbReference>
<dbReference type="AlphaFoldDB" id="A0A1J5RG56"/>
<dbReference type="Gene3D" id="3.40.640.10">
    <property type="entry name" value="Type I PLP-dependent aspartate aminotransferase-like (Major domain)"/>
    <property type="match status" value="1"/>
</dbReference>
<dbReference type="Pfam" id="PF03841">
    <property type="entry name" value="SelA"/>
    <property type="match status" value="1"/>
</dbReference>
<feature type="domain" description="L-seryl-tRNA selenium transferase N-terminal" evidence="7">
    <location>
        <begin position="2"/>
        <end position="36"/>
    </location>
</feature>